<keyword evidence="2" id="KW-0479">Metal-binding</keyword>
<dbReference type="Pfam" id="PF07687">
    <property type="entry name" value="M20_dimer"/>
    <property type="match status" value="1"/>
</dbReference>
<dbReference type="SUPFAM" id="SSF53187">
    <property type="entry name" value="Zn-dependent exopeptidases"/>
    <property type="match status" value="1"/>
</dbReference>
<keyword evidence="2" id="KW-0464">Manganese</keyword>
<dbReference type="GO" id="GO:0019877">
    <property type="term" value="P:diaminopimelate biosynthetic process"/>
    <property type="evidence" value="ECO:0007669"/>
    <property type="project" value="UniProtKB-ARBA"/>
</dbReference>
<dbReference type="GO" id="GO:0046872">
    <property type="term" value="F:metal ion binding"/>
    <property type="evidence" value="ECO:0007669"/>
    <property type="project" value="UniProtKB-KW"/>
</dbReference>
<comment type="caution">
    <text evidence="4">The sequence shown here is derived from an EMBL/GenBank/DDBJ whole genome shotgun (WGS) entry which is preliminary data.</text>
</comment>
<dbReference type="Gene3D" id="3.40.630.10">
    <property type="entry name" value="Zn peptidases"/>
    <property type="match status" value="1"/>
</dbReference>
<accession>A0A8J6NM89</accession>
<reference evidence="4 5" key="1">
    <citation type="submission" date="2020-08" db="EMBL/GenBank/DDBJ databases">
        <title>Bridging the membrane lipid divide: bacteria of the FCB group superphylum have the potential to synthesize archaeal ether lipids.</title>
        <authorList>
            <person name="Villanueva L."/>
            <person name="Von Meijenfeldt F.A.B."/>
            <person name="Westbye A.B."/>
            <person name="Yadav S."/>
            <person name="Hopmans E.C."/>
            <person name="Dutilh B.E."/>
            <person name="Sinninghe Damste J.S."/>
        </authorList>
    </citation>
    <scope>NUCLEOTIDE SEQUENCE [LARGE SCALE GENOMIC DNA]</scope>
    <source>
        <strain evidence="4">NIOZ-UU30</strain>
    </source>
</reference>
<protein>
    <submittedName>
        <fullName evidence="4">Amidohydrolase</fullName>
    </submittedName>
</protein>
<dbReference type="GO" id="GO:0050118">
    <property type="term" value="F:N-acetyldiaminopimelate deacetylase activity"/>
    <property type="evidence" value="ECO:0007669"/>
    <property type="project" value="UniProtKB-ARBA"/>
</dbReference>
<proteinExistence type="predicted"/>
<feature type="binding site" evidence="2">
    <location>
        <position position="164"/>
    </location>
    <ligand>
        <name>Mn(2+)</name>
        <dbReference type="ChEBI" id="CHEBI:29035"/>
        <label>2</label>
    </ligand>
</feature>
<dbReference type="InterPro" id="IPR011650">
    <property type="entry name" value="Peptidase_M20_dimer"/>
</dbReference>
<sequence>MPGRLPENFNNWLVEVRRWFHRFPEPAYREEKTAVRICEILDSFGVPFQTGVGKTGVVATLSARRSGAVVAFRSDMDALPLEEANEVPYKSQHPGCMHACGHDGHITIALGVIRWLVERNWPQKGCGTILFIFQPAEEGGAGAKAMLESGIFDTLPVQAVFAGHMYPELPVGNIGIAPEISNAATNSISIRLKGRGGHGAHPHQCIDPIVAGAYLVTQLQTLISRELPPLESAVLTIGRFEAGTASNIIPEEAVLEGTLRTLRPEIREKMITRLQQMVKGVELSHNVNATLQLAPGYPVLINDSKLVKHTRDVAAEVLGADHVHSLLPRMGAEDFAYFCEKWGGIMVGLGCHDPKQGMQHGLHSPHFDFDETVLEVGTRLFGNILTRYLEKFPVRPDLGS</sequence>
<name>A0A8J6NM89_9BACT</name>
<organism evidence="4 5">
    <name type="scientific">Candidatus Desulfatibia profunda</name>
    <dbReference type="NCBI Taxonomy" id="2841695"/>
    <lineage>
        <taxon>Bacteria</taxon>
        <taxon>Pseudomonadati</taxon>
        <taxon>Thermodesulfobacteriota</taxon>
        <taxon>Desulfobacteria</taxon>
        <taxon>Desulfobacterales</taxon>
        <taxon>Desulfobacterales incertae sedis</taxon>
        <taxon>Candidatus Desulfatibia</taxon>
    </lineage>
</organism>
<dbReference type="Proteomes" id="UP000603434">
    <property type="component" value="Unassembled WGS sequence"/>
</dbReference>
<comment type="cofactor">
    <cofactor evidence="2">
        <name>Mn(2+)</name>
        <dbReference type="ChEBI" id="CHEBI:29035"/>
    </cofactor>
    <text evidence="2">The Mn(2+) ion enhances activity.</text>
</comment>
<dbReference type="InterPro" id="IPR036264">
    <property type="entry name" value="Bact_exopeptidase_dim_dom"/>
</dbReference>
<dbReference type="SUPFAM" id="SSF55031">
    <property type="entry name" value="Bacterial exopeptidase dimerisation domain"/>
    <property type="match status" value="1"/>
</dbReference>
<feature type="binding site" evidence="2">
    <location>
        <position position="363"/>
    </location>
    <ligand>
        <name>Mn(2+)</name>
        <dbReference type="ChEBI" id="CHEBI:29035"/>
        <label>2</label>
    </ligand>
</feature>
<dbReference type="AlphaFoldDB" id="A0A8J6NM89"/>
<feature type="binding site" evidence="2">
    <location>
        <position position="138"/>
    </location>
    <ligand>
        <name>Mn(2+)</name>
        <dbReference type="ChEBI" id="CHEBI:29035"/>
        <label>2</label>
    </ligand>
</feature>
<dbReference type="EMBL" id="JACNJH010000207">
    <property type="protein sequence ID" value="MBC8362627.1"/>
    <property type="molecule type" value="Genomic_DNA"/>
</dbReference>
<gene>
    <name evidence="4" type="ORF">H8E23_14675</name>
</gene>
<dbReference type="InterPro" id="IPR002933">
    <property type="entry name" value="Peptidase_M20"/>
</dbReference>
<dbReference type="Pfam" id="PF01546">
    <property type="entry name" value="Peptidase_M20"/>
    <property type="match status" value="1"/>
</dbReference>
<evidence type="ECO:0000256" key="2">
    <source>
        <dbReference type="PIRSR" id="PIRSR005962-1"/>
    </source>
</evidence>
<feature type="binding site" evidence="2">
    <location>
        <position position="102"/>
    </location>
    <ligand>
        <name>Mn(2+)</name>
        <dbReference type="ChEBI" id="CHEBI:29035"/>
        <label>2</label>
    </ligand>
</feature>
<evidence type="ECO:0000259" key="3">
    <source>
        <dbReference type="Pfam" id="PF07687"/>
    </source>
</evidence>
<dbReference type="InterPro" id="IPR017439">
    <property type="entry name" value="Amidohydrolase"/>
</dbReference>
<dbReference type="CDD" id="cd03886">
    <property type="entry name" value="M20_Acy1"/>
    <property type="match status" value="1"/>
</dbReference>
<dbReference type="PANTHER" id="PTHR11014">
    <property type="entry name" value="PEPTIDASE M20 FAMILY MEMBER"/>
    <property type="match status" value="1"/>
</dbReference>
<evidence type="ECO:0000313" key="5">
    <source>
        <dbReference type="Proteomes" id="UP000603434"/>
    </source>
</evidence>
<dbReference type="NCBIfam" id="TIGR01891">
    <property type="entry name" value="amidohydrolases"/>
    <property type="match status" value="1"/>
</dbReference>
<evidence type="ECO:0000313" key="4">
    <source>
        <dbReference type="EMBL" id="MBC8362627.1"/>
    </source>
</evidence>
<dbReference type="PANTHER" id="PTHR11014:SF63">
    <property type="entry name" value="METALLOPEPTIDASE, PUTATIVE (AFU_ORTHOLOGUE AFUA_6G09600)-RELATED"/>
    <property type="match status" value="1"/>
</dbReference>
<dbReference type="FunFam" id="3.30.70.360:FF:000001">
    <property type="entry name" value="N-acetyldiaminopimelate deacetylase"/>
    <property type="match status" value="1"/>
</dbReference>
<dbReference type="Gene3D" id="3.30.70.360">
    <property type="match status" value="1"/>
</dbReference>
<feature type="domain" description="Peptidase M20 dimerisation" evidence="3">
    <location>
        <begin position="189"/>
        <end position="279"/>
    </location>
</feature>
<evidence type="ECO:0000256" key="1">
    <source>
        <dbReference type="ARBA" id="ARBA00022801"/>
    </source>
</evidence>
<feature type="binding site" evidence="2">
    <location>
        <position position="100"/>
    </location>
    <ligand>
        <name>Mn(2+)</name>
        <dbReference type="ChEBI" id="CHEBI:29035"/>
        <label>2</label>
    </ligand>
</feature>
<dbReference type="PIRSF" id="PIRSF005962">
    <property type="entry name" value="Pept_M20D_amidohydro"/>
    <property type="match status" value="1"/>
</dbReference>
<keyword evidence="1" id="KW-0378">Hydrolase</keyword>